<evidence type="ECO:0000256" key="9">
    <source>
        <dbReference type="ARBA" id="ARBA00023002"/>
    </source>
</evidence>
<proteinExistence type="inferred from homology"/>
<dbReference type="Gene3D" id="1.20.89.10">
    <property type="entry name" value="Nitrogenase Molybdenum-iron Protein, subunit B, domain 4"/>
    <property type="match status" value="1"/>
</dbReference>
<evidence type="ECO:0000259" key="16">
    <source>
        <dbReference type="Pfam" id="PF00148"/>
    </source>
</evidence>
<keyword evidence="9 15" id="KW-0560">Oxidoreductase</keyword>
<keyword evidence="6 15" id="KW-0479">Metal-binding</keyword>
<dbReference type="Pfam" id="PF00148">
    <property type="entry name" value="Oxidored_nitro"/>
    <property type="match status" value="1"/>
</dbReference>
<comment type="subunit">
    <text evidence="3 15">Tetramer of two alpha and two beta chains. Forms complex with the iron protein (nitrogenase component 2).</text>
</comment>
<evidence type="ECO:0000256" key="4">
    <source>
        <dbReference type="ARBA" id="ARBA00012773"/>
    </source>
</evidence>
<feature type="domain" description="Nitrogenase/oxidoreductase component 1" evidence="16">
    <location>
        <begin position="71"/>
        <end position="490"/>
    </location>
</feature>
<dbReference type="InterPro" id="IPR024564">
    <property type="entry name" value="Nase_Mo-Fe_CF_bsu_N"/>
</dbReference>
<evidence type="ECO:0000256" key="12">
    <source>
        <dbReference type="ARBA" id="ARBA00023231"/>
    </source>
</evidence>
<dbReference type="InterPro" id="IPR050152">
    <property type="entry name" value="ChlB/BchB/BchZ"/>
</dbReference>
<keyword evidence="8 15" id="KW-0067">ATP-binding</keyword>
<comment type="cofactor">
    <cofactor evidence="15">
        <name>[8Fe-7S] cluster</name>
        <dbReference type="ChEBI" id="CHEBI:21143"/>
    </cofactor>
    <text evidence="15">Binds 1 [8Fe-7S] cluster per heterodimer.</text>
</comment>
<keyword evidence="19" id="KW-1185">Reference proteome</keyword>
<dbReference type="RefSeq" id="WP_047221808.1">
    <property type="nucleotide sequence ID" value="NZ_JWIO01000004.1"/>
</dbReference>
<evidence type="ECO:0000256" key="7">
    <source>
        <dbReference type="ARBA" id="ARBA00022741"/>
    </source>
</evidence>
<dbReference type="Proteomes" id="UP000035425">
    <property type="component" value="Unassembled WGS sequence"/>
</dbReference>
<dbReference type="Pfam" id="PF11844">
    <property type="entry name" value="DUF3364"/>
    <property type="match status" value="1"/>
</dbReference>
<evidence type="ECO:0000313" key="18">
    <source>
        <dbReference type="EMBL" id="KLL12509.1"/>
    </source>
</evidence>
<evidence type="ECO:0000256" key="13">
    <source>
        <dbReference type="ARBA" id="ARBA00047967"/>
    </source>
</evidence>
<dbReference type="InterPro" id="IPR005976">
    <property type="entry name" value="Nase_Mo-Fe_CF_bsu"/>
</dbReference>
<evidence type="ECO:0000256" key="11">
    <source>
        <dbReference type="ARBA" id="ARBA00023014"/>
    </source>
</evidence>
<evidence type="ECO:0000256" key="14">
    <source>
        <dbReference type="RuleBase" id="RU004021"/>
    </source>
</evidence>
<reference evidence="18 19" key="1">
    <citation type="submission" date="2014-12" db="EMBL/GenBank/DDBJ databases">
        <title>Frankia sp. BMG5.1 draft genome.</title>
        <authorList>
            <person name="Gtari M."/>
            <person name="Ghodhbane-Gtari F."/>
            <person name="Nouioui I."/>
            <person name="Ktari A."/>
            <person name="Hezbri K."/>
            <person name="Mimouni W."/>
            <person name="Sbissi I."/>
            <person name="Ayari A."/>
            <person name="Yamanaka T."/>
            <person name="Normand P."/>
            <person name="Tisa L.S."/>
            <person name="Boudabous A."/>
        </authorList>
    </citation>
    <scope>NUCLEOTIDE SEQUENCE [LARGE SCALE GENOMIC DNA]</scope>
    <source>
        <strain evidence="18 19">BMG5.1</strain>
    </source>
</reference>
<dbReference type="NCBIfam" id="TIGR01286">
    <property type="entry name" value="nifK"/>
    <property type="match status" value="1"/>
</dbReference>
<evidence type="ECO:0000256" key="3">
    <source>
        <dbReference type="ARBA" id="ARBA00011462"/>
    </source>
</evidence>
<organism evidence="18 19">
    <name type="scientific">Protofrankia coriariae</name>
    <dbReference type="NCBI Taxonomy" id="1562887"/>
    <lineage>
        <taxon>Bacteria</taxon>
        <taxon>Bacillati</taxon>
        <taxon>Actinomycetota</taxon>
        <taxon>Actinomycetes</taxon>
        <taxon>Frankiales</taxon>
        <taxon>Frankiaceae</taxon>
        <taxon>Protofrankia</taxon>
    </lineage>
</organism>
<comment type="function">
    <text evidence="1 15">This molybdenum-iron protein is part of the nitrogenase complex that catalyzes the key enzymatic reactions in nitrogen fixation.</text>
</comment>
<keyword evidence="12 14" id="KW-0535">Nitrogen fixation</keyword>
<evidence type="ECO:0000256" key="8">
    <source>
        <dbReference type="ARBA" id="ARBA00022840"/>
    </source>
</evidence>
<dbReference type="SUPFAM" id="SSF53807">
    <property type="entry name" value="Helical backbone' metal receptor"/>
    <property type="match status" value="1"/>
</dbReference>
<sequence>MSTNPDALVVRDHNTLFKGPEYQEQRERKKQFEAGSSPAEVDRVAEWTRSWEYREKNFARQNLTVNPLKACQPLGAVLAALGFAGTLPLVHGSQGCTSYFRGHLSRHFKEPVPTVSSSMTEDSAVFGGLNNLIEALGTAVHVYKPDMVAVSTTCMAEVIGDDLQNFIANARTKGAISETIPVPYAHTPSFVGSHVLGYDNMLRGILSYLTEGKKSASNGTVNIVPGFDPYVGNIRELKRLLTLLGVKHVVLGDHSDSLDSPATGEYHMYPGGTPLAVAADSINAIATVFLQSFGSKRTREIVGGWAGETVTVNAPIGIGNTDAFITEIARVAGVKVPDEITAERGRLLDALTDSHAYLHGKRVAIAGDPDFVNGMLGFLLELGMEPVHVLATNGDETWANQAREILAASPFGRQATVWPGKDGWHLRSLVHTEPVDLIVGSTHLKHLAREANVPLFRAGFPIFDRHHLHRFPIYGYEGGLALLTQLVNLFLDELDRNAPDHSFDIVR</sequence>
<evidence type="ECO:0000313" key="19">
    <source>
        <dbReference type="Proteomes" id="UP000035425"/>
    </source>
</evidence>
<keyword evidence="11 15" id="KW-0411">Iron-sulfur</keyword>
<dbReference type="InterPro" id="IPR000318">
    <property type="entry name" value="Nase_comp1_CS"/>
</dbReference>
<dbReference type="EMBL" id="JWIO01000004">
    <property type="protein sequence ID" value="KLL12509.1"/>
    <property type="molecule type" value="Genomic_DNA"/>
</dbReference>
<evidence type="ECO:0000256" key="6">
    <source>
        <dbReference type="ARBA" id="ARBA00022723"/>
    </source>
</evidence>
<dbReference type="PROSITE" id="PS00699">
    <property type="entry name" value="NITROGENASE_1_1"/>
    <property type="match status" value="1"/>
</dbReference>
<dbReference type="PANTHER" id="PTHR33712">
    <property type="entry name" value="LIGHT-INDEPENDENT PROTOCHLOROPHYLLIDE REDUCTASE SUBUNIT B"/>
    <property type="match status" value="1"/>
</dbReference>
<keyword evidence="10 15" id="KW-0408">Iron</keyword>
<evidence type="ECO:0000256" key="2">
    <source>
        <dbReference type="ARBA" id="ARBA00011002"/>
    </source>
</evidence>
<accession>A0ABR5F709</accession>
<dbReference type="EC" id="1.18.6.1" evidence="4 15"/>
<dbReference type="Gene3D" id="3.40.50.1980">
    <property type="entry name" value="Nitrogenase molybdenum iron protein domain"/>
    <property type="match status" value="3"/>
</dbReference>
<comment type="catalytic activity">
    <reaction evidence="13 15">
        <text>N2 + 8 reduced [2Fe-2S]-[ferredoxin] + 16 ATP + 16 H2O = H2 + 8 oxidized [2Fe-2S]-[ferredoxin] + 2 NH4(+) + 16 ADP + 16 phosphate + 6 H(+)</text>
        <dbReference type="Rhea" id="RHEA:21448"/>
        <dbReference type="Rhea" id="RHEA-COMP:10000"/>
        <dbReference type="Rhea" id="RHEA-COMP:10001"/>
        <dbReference type="ChEBI" id="CHEBI:15377"/>
        <dbReference type="ChEBI" id="CHEBI:15378"/>
        <dbReference type="ChEBI" id="CHEBI:17997"/>
        <dbReference type="ChEBI" id="CHEBI:18276"/>
        <dbReference type="ChEBI" id="CHEBI:28938"/>
        <dbReference type="ChEBI" id="CHEBI:30616"/>
        <dbReference type="ChEBI" id="CHEBI:33737"/>
        <dbReference type="ChEBI" id="CHEBI:33738"/>
        <dbReference type="ChEBI" id="CHEBI:43474"/>
        <dbReference type="ChEBI" id="CHEBI:456216"/>
        <dbReference type="EC" id="1.18.6.1"/>
    </reaction>
</comment>
<feature type="domain" description="Nitrogenase molybdenum-iron protein beta chain N-terminal" evidence="17">
    <location>
        <begin position="1"/>
        <end position="57"/>
    </location>
</feature>
<evidence type="ECO:0000256" key="15">
    <source>
        <dbReference type="RuleBase" id="RU364127"/>
    </source>
</evidence>
<comment type="caution">
    <text evidence="18">The sequence shown here is derived from an EMBL/GenBank/DDBJ whole genome shotgun (WGS) entry which is preliminary data.</text>
</comment>
<evidence type="ECO:0000256" key="10">
    <source>
        <dbReference type="ARBA" id="ARBA00023004"/>
    </source>
</evidence>
<keyword evidence="7 15" id="KW-0547">Nucleotide-binding</keyword>
<name>A0ABR5F709_9ACTN</name>
<evidence type="ECO:0000256" key="5">
    <source>
        <dbReference type="ARBA" id="ARBA00014775"/>
    </source>
</evidence>
<evidence type="ECO:0000259" key="17">
    <source>
        <dbReference type="Pfam" id="PF11844"/>
    </source>
</evidence>
<dbReference type="InterPro" id="IPR000510">
    <property type="entry name" value="Nase/OxRdtase_comp1"/>
</dbReference>
<gene>
    <name evidence="18" type="ORF">FrCorBMG51_04370</name>
</gene>
<comment type="similarity">
    <text evidence="2 14">Belongs to the NifD/NifK/NifE/NifN family.</text>
</comment>
<evidence type="ECO:0000256" key="1">
    <source>
        <dbReference type="ARBA" id="ARBA00002621"/>
    </source>
</evidence>
<protein>
    <recommendedName>
        <fullName evidence="5 15">Nitrogenase molybdenum-iron protein beta chain</fullName>
        <ecNumber evidence="4 15">1.18.6.1</ecNumber>
    </recommendedName>
    <alternativeName>
        <fullName evidence="15">Dinitrogenase</fullName>
    </alternativeName>
</protein>
<dbReference type="PANTHER" id="PTHR33712:SF7">
    <property type="entry name" value="LIGHT-INDEPENDENT PROTOCHLOROPHYLLIDE REDUCTASE SUBUNIT B"/>
    <property type="match status" value="1"/>
</dbReference>